<keyword evidence="2" id="KW-1185">Reference proteome</keyword>
<protein>
    <submittedName>
        <fullName evidence="1">Uncharacterized protein</fullName>
    </submittedName>
</protein>
<reference evidence="1 2" key="1">
    <citation type="submission" date="2013-03" db="EMBL/GenBank/DDBJ databases">
        <authorList>
            <person name="Warren W."/>
            <person name="Wilson R.K."/>
        </authorList>
    </citation>
    <scope>NUCLEOTIDE SEQUENCE</scope>
</reference>
<dbReference type="GeneTree" id="ENSGT00940000164709"/>
<sequence length="127" mass="14412">MVRSWLTETSAFRVKRFSCLNLPSSWDYRYAPPSLANFVFLVETGFCHVSQVGLKLLTSGDSPPTLAFQSVGITGLSQHTWTIIPFFTMQTTLEMKDFLLYATVLTFKHTNTSVDILEDNFSKITLF</sequence>
<accession>A0A7N9IAZ3</accession>
<dbReference type="Proteomes" id="UP000233100">
    <property type="component" value="Chromosome 8"/>
</dbReference>
<proteinExistence type="predicted"/>
<dbReference type="PANTHER" id="PTHR46254:SF6">
    <property type="entry name" value="HIGH MOBILITY GROUP AT-HOOK 2"/>
    <property type="match status" value="1"/>
</dbReference>
<organism evidence="1 2">
    <name type="scientific">Macaca fascicularis</name>
    <name type="common">Crab-eating macaque</name>
    <name type="synonym">Cynomolgus monkey</name>
    <dbReference type="NCBI Taxonomy" id="9541"/>
    <lineage>
        <taxon>Eukaryota</taxon>
        <taxon>Metazoa</taxon>
        <taxon>Chordata</taxon>
        <taxon>Craniata</taxon>
        <taxon>Vertebrata</taxon>
        <taxon>Euteleostomi</taxon>
        <taxon>Mammalia</taxon>
        <taxon>Eutheria</taxon>
        <taxon>Euarchontoglires</taxon>
        <taxon>Primates</taxon>
        <taxon>Haplorrhini</taxon>
        <taxon>Catarrhini</taxon>
        <taxon>Cercopithecidae</taxon>
        <taxon>Cercopithecinae</taxon>
        <taxon>Macaca</taxon>
    </lineage>
</organism>
<dbReference type="PANTHER" id="PTHR46254">
    <property type="entry name" value="PROTEIN GVQW1-RELATED"/>
    <property type="match status" value="1"/>
</dbReference>
<dbReference type="AlphaFoldDB" id="A0A7N9IAZ3"/>
<dbReference type="Ensembl" id="ENSMFAT00000074087.1">
    <property type="protein sequence ID" value="ENSMFAP00000050262.1"/>
    <property type="gene ID" value="ENSMFAG00000056990.1"/>
</dbReference>
<dbReference type="PRINTS" id="PR02045">
    <property type="entry name" value="F138DOMAIN"/>
</dbReference>
<evidence type="ECO:0000313" key="1">
    <source>
        <dbReference type="Ensembl" id="ENSMFAP00000050262.1"/>
    </source>
</evidence>
<name>A0A7N9IAZ3_MACFA</name>
<evidence type="ECO:0000313" key="2">
    <source>
        <dbReference type="Proteomes" id="UP000233100"/>
    </source>
</evidence>
<reference evidence="1" key="3">
    <citation type="submission" date="2025-09" db="UniProtKB">
        <authorList>
            <consortium name="Ensembl"/>
        </authorList>
    </citation>
    <scope>IDENTIFICATION</scope>
</reference>
<reference evidence="1" key="2">
    <citation type="submission" date="2025-08" db="UniProtKB">
        <authorList>
            <consortium name="Ensembl"/>
        </authorList>
    </citation>
    <scope>IDENTIFICATION</scope>
</reference>